<evidence type="ECO:0000313" key="3">
    <source>
        <dbReference type="Proteomes" id="UP001144323"/>
    </source>
</evidence>
<reference evidence="2" key="1">
    <citation type="journal article" date="2023" name="Int. J. Syst. Evol. Microbiol.">
        <title>Methylocystis iwaonis sp. nov., a type II methane-oxidizing bacterium from surface soil of a rice paddy field in Japan, and emended description of the genus Methylocystis (ex Whittenbury et al. 1970) Bowman et al. 1993.</title>
        <authorList>
            <person name="Kaise H."/>
            <person name="Sawadogo J.B."/>
            <person name="Alam M.S."/>
            <person name="Ueno C."/>
            <person name="Dianou D."/>
            <person name="Shinjo R."/>
            <person name="Asakawa S."/>
        </authorList>
    </citation>
    <scope>NUCLEOTIDE SEQUENCE</scope>
    <source>
        <strain evidence="2">LMG27198</strain>
    </source>
</reference>
<evidence type="ECO:0000259" key="1">
    <source>
        <dbReference type="Pfam" id="PF22560"/>
    </source>
</evidence>
<dbReference type="RefSeq" id="WP_281806776.1">
    <property type="nucleotide sequence ID" value="NZ_BSEC01000005.1"/>
</dbReference>
<feature type="domain" description="GMT-like wHTH" evidence="1">
    <location>
        <begin position="305"/>
        <end position="392"/>
    </location>
</feature>
<gene>
    <name evidence="2" type="ORF">LMG27198_47720</name>
</gene>
<dbReference type="NCBIfam" id="TIGR04474">
    <property type="entry name" value="tcm_partner"/>
    <property type="match status" value="1"/>
</dbReference>
<dbReference type="AlphaFoldDB" id="A0A9W6LUG3"/>
<comment type="caution">
    <text evidence="2">The sequence shown here is derived from an EMBL/GenBank/DDBJ whole genome shotgun (WGS) entry which is preliminary data.</text>
</comment>
<dbReference type="InterPro" id="IPR031009">
    <property type="entry name" value="Tcm_partner"/>
</dbReference>
<accession>A0A9W6LUG3</accession>
<evidence type="ECO:0000313" key="2">
    <source>
        <dbReference type="EMBL" id="GLI95780.1"/>
    </source>
</evidence>
<dbReference type="EMBL" id="BSEC01000005">
    <property type="protein sequence ID" value="GLI95780.1"/>
    <property type="molecule type" value="Genomic_DNA"/>
</dbReference>
<dbReference type="InterPro" id="IPR054339">
    <property type="entry name" value="GMT_wHTH"/>
</dbReference>
<name>A0A9W6LUG3_9HYPH</name>
<proteinExistence type="predicted"/>
<dbReference type="Pfam" id="PF22560">
    <property type="entry name" value="GMT-wHTH"/>
    <property type="match status" value="1"/>
</dbReference>
<protein>
    <recommendedName>
        <fullName evidence="1">GMT-like wHTH domain-containing protein</fullName>
    </recommendedName>
</protein>
<dbReference type="Proteomes" id="UP001144323">
    <property type="component" value="Unassembled WGS sequence"/>
</dbReference>
<sequence length="421" mass="47801">MSSKPYDWRIGESPPVLGEHSVAKHEIFEQYLGIYIERLTRTPSQTMLNLTVVDGFCGGGVYRNGQSEAEGSPLRLLRAVERADAALNAARTKGFKVRADFVFVDENADHVAYLREFLLRRGYHARLDSDIFIICSTFEDACPGIVERIQRKGTAHRSLFFLDQYGWSDVRLATIRSLLVSLRNPEILLTFAVDALINFLSVKTAETEALLAIELGREDVRALMDMRHGEGWRYLIQNGLYRHIQVRTGAKFYTPFFIHSTESHRSYWLLHLSNHRQARDEMGKLHWRLNNHFQHHGGAGFHALGFDPSKDLRQGLLNFMFDDDAMKRSEAAVLEQLPRMIHAANQDGGVGLAVEALFAGNCNDTPVTSDILSRQLLLLRQEGELSIVADDGARKPRARTVAWTDRIVLPQQRSIFSRLGW</sequence>
<keyword evidence="3" id="KW-1185">Reference proteome</keyword>
<organism evidence="2 3">
    <name type="scientific">Methylocystis echinoides</name>
    <dbReference type="NCBI Taxonomy" id="29468"/>
    <lineage>
        <taxon>Bacteria</taxon>
        <taxon>Pseudomonadati</taxon>
        <taxon>Pseudomonadota</taxon>
        <taxon>Alphaproteobacteria</taxon>
        <taxon>Hyphomicrobiales</taxon>
        <taxon>Methylocystaceae</taxon>
        <taxon>Methylocystis</taxon>
    </lineage>
</organism>